<name>A0A8C3C8J8_CAIMO</name>
<protein>
    <recommendedName>
        <fullName evidence="4">Secreted protein</fullName>
    </recommendedName>
</protein>
<accession>A0A8C3C8J8</accession>
<dbReference type="AlphaFoldDB" id="A0A8C3C8J8"/>
<proteinExistence type="predicted"/>
<sequence length="87" mass="10191">MILRILSQTLFLFFCSVPCHHFSISPSFSYYCRKRRNRAALIMCFRAELGIIAQCLLFQRFSCSFYSLAHCFSGDHSRDKQLPQNKS</sequence>
<evidence type="ECO:0000256" key="1">
    <source>
        <dbReference type="SAM" id="SignalP"/>
    </source>
</evidence>
<feature type="signal peptide" evidence="1">
    <location>
        <begin position="1"/>
        <end position="21"/>
    </location>
</feature>
<organism evidence="2 3">
    <name type="scientific">Cairina moschata</name>
    <name type="common">Muscovy duck</name>
    <dbReference type="NCBI Taxonomy" id="8855"/>
    <lineage>
        <taxon>Eukaryota</taxon>
        <taxon>Metazoa</taxon>
        <taxon>Chordata</taxon>
        <taxon>Craniata</taxon>
        <taxon>Vertebrata</taxon>
        <taxon>Euteleostomi</taxon>
        <taxon>Archelosauria</taxon>
        <taxon>Archosauria</taxon>
        <taxon>Dinosauria</taxon>
        <taxon>Saurischia</taxon>
        <taxon>Theropoda</taxon>
        <taxon>Coelurosauria</taxon>
        <taxon>Aves</taxon>
        <taxon>Neognathae</taxon>
        <taxon>Galloanserae</taxon>
        <taxon>Anseriformes</taxon>
        <taxon>Anatidae</taxon>
        <taxon>Anatinae</taxon>
        <taxon>Cairina</taxon>
    </lineage>
</organism>
<evidence type="ECO:0000313" key="2">
    <source>
        <dbReference type="Ensembl" id="ENSCMMP00000015289.1"/>
    </source>
</evidence>
<dbReference type="Ensembl" id="ENSCMMT00000016815.1">
    <property type="protein sequence ID" value="ENSCMMP00000015289.1"/>
    <property type="gene ID" value="ENSCMMG00000009730.1"/>
</dbReference>
<feature type="chain" id="PRO_5034615658" description="Secreted protein" evidence="1">
    <location>
        <begin position="22"/>
        <end position="87"/>
    </location>
</feature>
<keyword evidence="1" id="KW-0732">Signal</keyword>
<evidence type="ECO:0000313" key="3">
    <source>
        <dbReference type="Proteomes" id="UP000694556"/>
    </source>
</evidence>
<reference evidence="2" key="1">
    <citation type="submission" date="2025-08" db="UniProtKB">
        <authorList>
            <consortium name="Ensembl"/>
        </authorList>
    </citation>
    <scope>IDENTIFICATION</scope>
</reference>
<keyword evidence="3" id="KW-1185">Reference proteome</keyword>
<reference evidence="2" key="2">
    <citation type="submission" date="2025-09" db="UniProtKB">
        <authorList>
            <consortium name="Ensembl"/>
        </authorList>
    </citation>
    <scope>IDENTIFICATION</scope>
</reference>
<evidence type="ECO:0008006" key="4">
    <source>
        <dbReference type="Google" id="ProtNLM"/>
    </source>
</evidence>
<dbReference type="Proteomes" id="UP000694556">
    <property type="component" value="Unassembled WGS sequence"/>
</dbReference>